<name>A0A6P8EXR7_CLUHA</name>
<keyword evidence="5" id="KW-0256">Endoplasmic reticulum</keyword>
<protein>
    <recommendedName>
        <fullName evidence="10">Essential for reactive oxygen species protein</fullName>
    </recommendedName>
</protein>
<keyword evidence="8 12" id="KW-0472">Membrane</keyword>
<evidence type="ECO:0000256" key="3">
    <source>
        <dbReference type="ARBA" id="ARBA00022588"/>
    </source>
</evidence>
<evidence type="ECO:0000313" key="13">
    <source>
        <dbReference type="Proteomes" id="UP000515152"/>
    </source>
</evidence>
<evidence type="ECO:0000256" key="2">
    <source>
        <dbReference type="ARBA" id="ARBA00009907"/>
    </source>
</evidence>
<evidence type="ECO:0000313" key="14">
    <source>
        <dbReference type="RefSeq" id="XP_012670005.1"/>
    </source>
</evidence>
<dbReference type="GeneID" id="105888809"/>
<dbReference type="PANTHER" id="PTHR31837:SF3">
    <property type="entry name" value="CYTOCHROME B-245 CHAPERONE 1"/>
    <property type="match status" value="1"/>
</dbReference>
<keyword evidence="4 12" id="KW-0812">Transmembrane</keyword>
<proteinExistence type="inferred from homology"/>
<keyword evidence="13" id="KW-1185">Reference proteome</keyword>
<dbReference type="GO" id="GO:0005789">
    <property type="term" value="C:endoplasmic reticulum membrane"/>
    <property type="evidence" value="ECO:0007669"/>
    <property type="project" value="UniProtKB-SubCell"/>
</dbReference>
<dbReference type="InterPro" id="IPR027846">
    <property type="entry name" value="Cybc1"/>
</dbReference>
<dbReference type="GO" id="GO:0045087">
    <property type="term" value="P:innate immune response"/>
    <property type="evidence" value="ECO:0007669"/>
    <property type="project" value="UniProtKB-KW"/>
</dbReference>
<evidence type="ECO:0000256" key="11">
    <source>
        <dbReference type="SAM" id="MobiDB-lite"/>
    </source>
</evidence>
<evidence type="ECO:0000256" key="5">
    <source>
        <dbReference type="ARBA" id="ARBA00022824"/>
    </source>
</evidence>
<gene>
    <name evidence="14 15" type="primary">LOC105888809</name>
</gene>
<dbReference type="PANTHER" id="PTHR31837">
    <property type="entry name" value="CYTOCHROME B-245 CHAPERONE 1"/>
    <property type="match status" value="1"/>
</dbReference>
<dbReference type="AlphaFoldDB" id="A0A6P8EXR7"/>
<reference evidence="14 15" key="1">
    <citation type="submission" date="2025-04" db="UniProtKB">
        <authorList>
            <consortium name="RefSeq"/>
        </authorList>
    </citation>
    <scope>IDENTIFICATION</scope>
</reference>
<evidence type="ECO:0000256" key="1">
    <source>
        <dbReference type="ARBA" id="ARBA00004389"/>
    </source>
</evidence>
<dbReference type="RefSeq" id="XP_031417134.1">
    <property type="nucleotide sequence ID" value="XM_031561274.2"/>
</dbReference>
<evidence type="ECO:0000256" key="4">
    <source>
        <dbReference type="ARBA" id="ARBA00022692"/>
    </source>
</evidence>
<sequence>MSYMVVQTHTPDLLHLKRSPGIRSWSLLVGISSVGLAAAYYSTDSLWWKSFYVTGCLFVALQNMEEWEEAVFNKARNTIELQTFSLYALVLTVTRRGHDQVVLNMQHLHDLTVKEEKVRYLGKGYVLILHLETGFSYPLTQNAILAGQSDVEAVAALLRRFLGLEEGSCVSQGHEQDTEMEEHSDLNDSSNSED</sequence>
<feature type="region of interest" description="Disordered" evidence="11">
    <location>
        <begin position="172"/>
        <end position="194"/>
    </location>
</feature>
<keyword evidence="9" id="KW-0143">Chaperone</keyword>
<evidence type="ECO:0000256" key="8">
    <source>
        <dbReference type="ARBA" id="ARBA00023136"/>
    </source>
</evidence>
<evidence type="ECO:0000256" key="12">
    <source>
        <dbReference type="SAM" id="Phobius"/>
    </source>
</evidence>
<evidence type="ECO:0000256" key="10">
    <source>
        <dbReference type="ARBA" id="ARBA00030424"/>
    </source>
</evidence>
<dbReference type="GeneTree" id="ENSGT00390000004691"/>
<keyword evidence="3" id="KW-0399">Innate immunity</keyword>
<evidence type="ECO:0000256" key="7">
    <source>
        <dbReference type="ARBA" id="ARBA00022989"/>
    </source>
</evidence>
<keyword evidence="7 12" id="KW-1133">Transmembrane helix</keyword>
<organism evidence="13 15">
    <name type="scientific">Clupea harengus</name>
    <name type="common">Atlantic herring</name>
    <dbReference type="NCBI Taxonomy" id="7950"/>
    <lineage>
        <taxon>Eukaryota</taxon>
        <taxon>Metazoa</taxon>
        <taxon>Chordata</taxon>
        <taxon>Craniata</taxon>
        <taxon>Vertebrata</taxon>
        <taxon>Euteleostomi</taxon>
        <taxon>Actinopterygii</taxon>
        <taxon>Neopterygii</taxon>
        <taxon>Teleostei</taxon>
        <taxon>Clupei</taxon>
        <taxon>Clupeiformes</taxon>
        <taxon>Clupeoidei</taxon>
        <taxon>Clupeidae</taxon>
        <taxon>Clupea</taxon>
    </lineage>
</organism>
<feature type="compositionally biased region" description="Basic and acidic residues" evidence="11">
    <location>
        <begin position="174"/>
        <end position="186"/>
    </location>
</feature>
<evidence type="ECO:0000256" key="9">
    <source>
        <dbReference type="ARBA" id="ARBA00023186"/>
    </source>
</evidence>
<comment type="subcellular location">
    <subcellularLocation>
        <location evidence="1">Endoplasmic reticulum membrane</location>
        <topology evidence="1">Single-pass membrane protein</topology>
    </subcellularLocation>
</comment>
<dbReference type="Pfam" id="PF15169">
    <property type="entry name" value="Cybc1_Eros"/>
    <property type="match status" value="1"/>
</dbReference>
<evidence type="ECO:0000313" key="15">
    <source>
        <dbReference type="RefSeq" id="XP_031417134.1"/>
    </source>
</evidence>
<comment type="similarity">
    <text evidence="2">Belongs to the CYBC1 family.</text>
</comment>
<keyword evidence="6" id="KW-0391">Immunity</keyword>
<dbReference type="KEGG" id="char:105888809"/>
<dbReference type="RefSeq" id="XP_012670005.1">
    <property type="nucleotide sequence ID" value="XM_012814551.3"/>
</dbReference>
<accession>A0A6P8EXR7</accession>
<evidence type="ECO:0000256" key="6">
    <source>
        <dbReference type="ARBA" id="ARBA00022859"/>
    </source>
</evidence>
<dbReference type="OrthoDB" id="10022724at2759"/>
<feature type="transmembrane region" description="Helical" evidence="12">
    <location>
        <begin position="21"/>
        <end position="40"/>
    </location>
</feature>
<dbReference type="Proteomes" id="UP000515152">
    <property type="component" value="Chromosome 23"/>
</dbReference>